<feature type="binding site" evidence="7">
    <location>
        <position position="59"/>
    </location>
    <ligand>
        <name>Zn(2+)</name>
        <dbReference type="ChEBI" id="CHEBI:29105"/>
        <label>2</label>
    </ligand>
</feature>
<dbReference type="PIRSF" id="PIRSF005457">
    <property type="entry name" value="Glx"/>
    <property type="match status" value="1"/>
</dbReference>
<dbReference type="SUPFAM" id="SSF56281">
    <property type="entry name" value="Metallo-hydrolase/oxidoreductase"/>
    <property type="match status" value="1"/>
</dbReference>
<dbReference type="PANTHER" id="PTHR43705">
    <property type="entry name" value="HYDROXYACYLGLUTATHIONE HYDROLASE"/>
    <property type="match status" value="1"/>
</dbReference>
<dbReference type="CDD" id="cd07723">
    <property type="entry name" value="hydroxyacylglutathione_hydrolase_MBL-fold"/>
    <property type="match status" value="1"/>
</dbReference>
<protein>
    <recommendedName>
        <fullName evidence="7">Hydroxyacylglutathione hydrolase</fullName>
        <ecNumber evidence="7">3.1.2.6</ecNumber>
    </recommendedName>
    <alternativeName>
        <fullName evidence="7">Glyoxalase II</fullName>
        <shortName evidence="7">Glx II</shortName>
    </alternativeName>
</protein>
<evidence type="ECO:0000313" key="9">
    <source>
        <dbReference type="EMBL" id="MCO6160432.1"/>
    </source>
</evidence>
<dbReference type="Pfam" id="PF16123">
    <property type="entry name" value="HAGH_C"/>
    <property type="match status" value="1"/>
</dbReference>
<feature type="binding site" evidence="7">
    <location>
        <position position="112"/>
    </location>
    <ligand>
        <name>Zn(2+)</name>
        <dbReference type="ChEBI" id="CHEBI:29105"/>
        <label>1</label>
    </ligand>
</feature>
<organism evidence="9 10">
    <name type="scientific">Asaia lannensis NBRC 102526</name>
    <dbReference type="NCBI Taxonomy" id="1307926"/>
    <lineage>
        <taxon>Bacteria</taxon>
        <taxon>Pseudomonadati</taxon>
        <taxon>Pseudomonadota</taxon>
        <taxon>Alphaproteobacteria</taxon>
        <taxon>Acetobacterales</taxon>
        <taxon>Acetobacteraceae</taxon>
        <taxon>Asaia</taxon>
    </lineage>
</organism>
<comment type="function">
    <text evidence="7">Thiolesterase that catalyzes the hydrolysis of S-D-lactoyl-glutathione to form glutathione and D-lactic acid.</text>
</comment>
<evidence type="ECO:0000256" key="1">
    <source>
        <dbReference type="ARBA" id="ARBA00001623"/>
    </source>
</evidence>
<dbReference type="EMBL" id="JAMXQU010000007">
    <property type="protein sequence ID" value="MCO6160432.1"/>
    <property type="molecule type" value="Genomic_DNA"/>
</dbReference>
<dbReference type="InterPro" id="IPR001279">
    <property type="entry name" value="Metallo-B-lactamas"/>
</dbReference>
<dbReference type="InterPro" id="IPR001018">
    <property type="entry name" value="Beta-lactamase_class-B_CS"/>
</dbReference>
<dbReference type="NCBIfam" id="TIGR03413">
    <property type="entry name" value="GSH_gloB"/>
    <property type="match status" value="1"/>
</dbReference>
<feature type="domain" description="Metallo-beta-lactamase" evidence="8">
    <location>
        <begin position="13"/>
        <end position="169"/>
    </location>
</feature>
<evidence type="ECO:0000313" key="10">
    <source>
        <dbReference type="Proteomes" id="UP001523401"/>
    </source>
</evidence>
<keyword evidence="6 7" id="KW-0862">Zinc</keyword>
<name>A0ABT1CHT2_9PROT</name>
<keyword evidence="10" id="KW-1185">Reference proteome</keyword>
<comment type="catalytic activity">
    <reaction evidence="1 7">
        <text>an S-(2-hydroxyacyl)glutathione + H2O = a 2-hydroxy carboxylate + glutathione + H(+)</text>
        <dbReference type="Rhea" id="RHEA:21864"/>
        <dbReference type="ChEBI" id="CHEBI:15377"/>
        <dbReference type="ChEBI" id="CHEBI:15378"/>
        <dbReference type="ChEBI" id="CHEBI:57925"/>
        <dbReference type="ChEBI" id="CHEBI:58896"/>
        <dbReference type="ChEBI" id="CHEBI:71261"/>
        <dbReference type="EC" id="3.1.2.6"/>
    </reaction>
</comment>
<reference evidence="9 10" key="1">
    <citation type="submission" date="2022-06" db="EMBL/GenBank/DDBJ databases">
        <title>Whole-genome of Asaia lannensis strain LMG 27011T.</title>
        <authorList>
            <person name="Sombolestani A."/>
        </authorList>
    </citation>
    <scope>NUCLEOTIDE SEQUENCE [LARGE SCALE GENOMIC DNA]</scope>
    <source>
        <strain evidence="9 10">NBRC 102526</strain>
    </source>
</reference>
<feature type="binding site" evidence="7">
    <location>
        <position position="131"/>
    </location>
    <ligand>
        <name>Zn(2+)</name>
        <dbReference type="ChEBI" id="CHEBI:29105"/>
        <label>2</label>
    </ligand>
</feature>
<dbReference type="GO" id="GO:0004416">
    <property type="term" value="F:hydroxyacylglutathione hydrolase activity"/>
    <property type="evidence" value="ECO:0007669"/>
    <property type="project" value="UniProtKB-EC"/>
</dbReference>
<comment type="pathway">
    <text evidence="2 7">Secondary metabolite metabolism; methylglyoxal degradation; (R)-lactate from methylglyoxal: step 2/2.</text>
</comment>
<dbReference type="InterPro" id="IPR032282">
    <property type="entry name" value="HAGH_C"/>
</dbReference>
<evidence type="ECO:0000259" key="8">
    <source>
        <dbReference type="SMART" id="SM00849"/>
    </source>
</evidence>
<dbReference type="Proteomes" id="UP001523401">
    <property type="component" value="Unassembled WGS sequence"/>
</dbReference>
<keyword evidence="5 7" id="KW-0378">Hydrolase</keyword>
<evidence type="ECO:0000256" key="4">
    <source>
        <dbReference type="ARBA" id="ARBA00022723"/>
    </source>
</evidence>
<comment type="cofactor">
    <cofactor evidence="7">
        <name>Zn(2+)</name>
        <dbReference type="ChEBI" id="CHEBI:29105"/>
    </cofactor>
    <text evidence="7">Binds 2 Zn(2+) ions per subunit.</text>
</comment>
<gene>
    <name evidence="7 9" type="primary">gloB</name>
    <name evidence="9" type="ORF">NF685_10375</name>
</gene>
<evidence type="ECO:0000256" key="2">
    <source>
        <dbReference type="ARBA" id="ARBA00004963"/>
    </source>
</evidence>
<comment type="similarity">
    <text evidence="3 7">Belongs to the metallo-beta-lactamase superfamily. Glyoxalase II family.</text>
</comment>
<evidence type="ECO:0000256" key="7">
    <source>
        <dbReference type="HAMAP-Rule" id="MF_01374"/>
    </source>
</evidence>
<feature type="binding site" evidence="7">
    <location>
        <position position="54"/>
    </location>
    <ligand>
        <name>Zn(2+)</name>
        <dbReference type="ChEBI" id="CHEBI:29105"/>
        <label>1</label>
    </ligand>
</feature>
<dbReference type="InterPro" id="IPR017782">
    <property type="entry name" value="Hydroxyacylglutathione_Hdrlase"/>
</dbReference>
<feature type="binding site" evidence="7">
    <location>
        <position position="131"/>
    </location>
    <ligand>
        <name>Zn(2+)</name>
        <dbReference type="ChEBI" id="CHEBI:29105"/>
        <label>1</label>
    </ligand>
</feature>
<proteinExistence type="inferred from homology"/>
<comment type="caution">
    <text evidence="9">The sequence shown here is derived from an EMBL/GenBank/DDBJ whole genome shotgun (WGS) entry which is preliminary data.</text>
</comment>
<dbReference type="RefSeq" id="WP_252849553.1">
    <property type="nucleotide sequence ID" value="NZ_BAPW01000015.1"/>
</dbReference>
<dbReference type="EC" id="3.1.2.6" evidence="7"/>
<keyword evidence="4 7" id="KW-0479">Metal-binding</keyword>
<accession>A0ABT1CHT2</accession>
<dbReference type="PANTHER" id="PTHR43705:SF1">
    <property type="entry name" value="HYDROXYACYLGLUTATHIONE HYDROLASE GLOB"/>
    <property type="match status" value="1"/>
</dbReference>
<evidence type="ECO:0000256" key="6">
    <source>
        <dbReference type="ARBA" id="ARBA00022833"/>
    </source>
</evidence>
<dbReference type="PROSITE" id="PS00743">
    <property type="entry name" value="BETA_LACTAMASE_B_1"/>
    <property type="match status" value="1"/>
</dbReference>
<evidence type="ECO:0000256" key="3">
    <source>
        <dbReference type="ARBA" id="ARBA00006759"/>
    </source>
</evidence>
<sequence>MTLDIKAVPFARDNYAWILTDTRTGTVAVIDPGEAAPVMEAIGEGRLDLILLTHHHSDHIGGADALRQKYGARIAGAEADQARLPALDLLLHDEDRIAVGRELGEVMATPGHARGHISFFFPSVPALFSGDTLFSLGCGRLLEGTPQEMVESLARYAPLPDETQLYCGHEYTGSNAAFALTRMPENEALQRRAEEVKALRARNLPTLPVALGVERKTNPFLMTTDIEQFAALRRAKDSF</sequence>
<comment type="subunit">
    <text evidence="7">Monomer.</text>
</comment>
<feature type="binding site" evidence="7">
    <location>
        <position position="58"/>
    </location>
    <ligand>
        <name>Zn(2+)</name>
        <dbReference type="ChEBI" id="CHEBI:29105"/>
        <label>2</label>
    </ligand>
</feature>
<dbReference type="Pfam" id="PF00753">
    <property type="entry name" value="Lactamase_B"/>
    <property type="match status" value="1"/>
</dbReference>
<dbReference type="InterPro" id="IPR050110">
    <property type="entry name" value="Glyoxalase_II_hydrolase"/>
</dbReference>
<feature type="binding site" evidence="7">
    <location>
        <position position="56"/>
    </location>
    <ligand>
        <name>Zn(2+)</name>
        <dbReference type="ChEBI" id="CHEBI:29105"/>
        <label>1</label>
    </ligand>
</feature>
<evidence type="ECO:0000256" key="5">
    <source>
        <dbReference type="ARBA" id="ARBA00022801"/>
    </source>
</evidence>
<dbReference type="SMART" id="SM00849">
    <property type="entry name" value="Lactamase_B"/>
    <property type="match status" value="1"/>
</dbReference>
<dbReference type="Gene3D" id="3.60.15.10">
    <property type="entry name" value="Ribonuclease Z/Hydroxyacylglutathione hydrolase-like"/>
    <property type="match status" value="1"/>
</dbReference>
<feature type="binding site" evidence="7">
    <location>
        <position position="169"/>
    </location>
    <ligand>
        <name>Zn(2+)</name>
        <dbReference type="ChEBI" id="CHEBI:29105"/>
        <label>2</label>
    </ligand>
</feature>
<dbReference type="InterPro" id="IPR035680">
    <property type="entry name" value="Clx_II_MBL"/>
</dbReference>
<dbReference type="InterPro" id="IPR036866">
    <property type="entry name" value="RibonucZ/Hydroxyglut_hydro"/>
</dbReference>
<dbReference type="HAMAP" id="MF_01374">
    <property type="entry name" value="Glyoxalase_2"/>
    <property type="match status" value="1"/>
</dbReference>